<feature type="compositionally biased region" description="Polar residues" evidence="1">
    <location>
        <begin position="140"/>
        <end position="154"/>
    </location>
</feature>
<reference evidence="2 3" key="1">
    <citation type="submission" date="2017-03" db="EMBL/GenBank/DDBJ databases">
        <authorList>
            <person name="Afonso C.L."/>
            <person name="Miller P.J."/>
            <person name="Scott M.A."/>
            <person name="Spackman E."/>
            <person name="Goraichik I."/>
            <person name="Dimitrov K.M."/>
            <person name="Suarez D.L."/>
            <person name="Swayne D.E."/>
        </authorList>
    </citation>
    <scope>NUCLEOTIDE SEQUENCE [LARGE SCALE GENOMIC DNA]</scope>
    <source>
        <strain evidence="2">SB41UT1</strain>
    </source>
</reference>
<organism evidence="2 3">
    <name type="scientific">Parendozoicomonas haliclonae</name>
    <dbReference type="NCBI Taxonomy" id="1960125"/>
    <lineage>
        <taxon>Bacteria</taxon>
        <taxon>Pseudomonadati</taxon>
        <taxon>Pseudomonadota</taxon>
        <taxon>Gammaproteobacteria</taxon>
        <taxon>Oceanospirillales</taxon>
        <taxon>Endozoicomonadaceae</taxon>
        <taxon>Parendozoicomonas</taxon>
    </lineage>
</organism>
<name>A0A1X7AL25_9GAMM</name>
<dbReference type="AlphaFoldDB" id="A0A1X7AL25"/>
<feature type="compositionally biased region" description="Basic and acidic residues" evidence="1">
    <location>
        <begin position="86"/>
        <end position="106"/>
    </location>
</feature>
<sequence>MENDGTKDATTFSKSGAGAPAQGDQQHGSSGTGGASAINVSEPRSLLGKFKDSKGVQKLTKAVGTLKRDKKSKEPQPEQQEPAGEGVEKTKKKEPPPKPKPYRESHSSMQSQKGNRLSQHQLAGIMVGYVKGQDGGDGQLNLSGSIENTSNGGSHHSDEEPMDDSPTPSQMPVNSGVPDYPPPRLPDSNDKRSSTVSADGELNDEEMVTDSLEEATPQAPPSSPVLTKSEQPVPAKRKPPRPKPPAVKPNLKKPSSEVTPTSATSTEDDVDESGLMLQKLTLKHESVRPDSALFPGLSENDQYTLQARMVMPRVFDTTSDTPGLDPLAILDMNLEKALAIWEIGAWIYRKTASEPAHQKALNAYMLTQLAFQIHDILSSPYDSYQNQIITSMTTIRGQWQPLLRARHKWTKSVESLPSSLASMMNKRLPKNMRTAPVDSLLKEYTFSEYGELALLRTVLGVDSSIDPNHKNDPVEHKKVPETIIKLLYDVQPASGQTLNSQQMRLFRLGFQNFAVPIKADNPGADNLEVLESLSALLLAFSGQPMVSPDYPENMDNWPWSALLFSERSEQMFSSFSKVEELRKEDVTELPEIFDQAGADTTLTNQMVKNGNMAANAHKRVLDQMRAQAMY</sequence>
<feature type="compositionally biased region" description="Polar residues" evidence="1">
    <location>
        <begin position="107"/>
        <end position="121"/>
    </location>
</feature>
<feature type="compositionally biased region" description="Acidic residues" evidence="1">
    <location>
        <begin position="201"/>
        <end position="213"/>
    </location>
</feature>
<protein>
    <submittedName>
        <fullName evidence="2">Uncharacterized protein</fullName>
    </submittedName>
</protein>
<accession>A0A1X7AL25</accession>
<evidence type="ECO:0000256" key="1">
    <source>
        <dbReference type="SAM" id="MobiDB-lite"/>
    </source>
</evidence>
<keyword evidence="3" id="KW-1185">Reference proteome</keyword>
<proteinExistence type="predicted"/>
<dbReference type="Proteomes" id="UP000196573">
    <property type="component" value="Unassembled WGS sequence"/>
</dbReference>
<evidence type="ECO:0000313" key="2">
    <source>
        <dbReference type="EMBL" id="SMA47851.1"/>
    </source>
</evidence>
<evidence type="ECO:0000313" key="3">
    <source>
        <dbReference type="Proteomes" id="UP000196573"/>
    </source>
</evidence>
<feature type="region of interest" description="Disordered" evidence="1">
    <location>
        <begin position="1"/>
        <end position="272"/>
    </location>
</feature>
<gene>
    <name evidence="2" type="ORF">EHSB41UT_02569</name>
</gene>
<dbReference type="EMBL" id="FWPT01000005">
    <property type="protein sequence ID" value="SMA47851.1"/>
    <property type="molecule type" value="Genomic_DNA"/>
</dbReference>
<feature type="compositionally biased region" description="Polar residues" evidence="1">
    <location>
        <begin position="256"/>
        <end position="265"/>
    </location>
</feature>